<dbReference type="EMBL" id="AP014705">
    <property type="protein sequence ID" value="BAR47289.1"/>
    <property type="molecule type" value="Genomic_DNA"/>
</dbReference>
<organism evidence="2 3">
    <name type="scientific">Methylobacterium aquaticum</name>
    <dbReference type="NCBI Taxonomy" id="270351"/>
    <lineage>
        <taxon>Bacteria</taxon>
        <taxon>Pseudomonadati</taxon>
        <taxon>Pseudomonadota</taxon>
        <taxon>Alphaproteobacteria</taxon>
        <taxon>Hyphomicrobiales</taxon>
        <taxon>Methylobacteriaceae</taxon>
        <taxon>Methylobacterium</taxon>
    </lineage>
</organism>
<evidence type="ECO:0000313" key="2">
    <source>
        <dbReference type="EMBL" id="BAR47289.1"/>
    </source>
</evidence>
<dbReference type="KEGG" id="maqu:Maq22A_1p38305"/>
<reference evidence="2 3" key="1">
    <citation type="journal article" date="2015" name="Genome Announc.">
        <title>Complete Genome Sequence of Methylobacterium aquaticum Strain 22A, Isolated from Racomitrium japonicum Moss.</title>
        <authorList>
            <person name="Tani A."/>
            <person name="Ogura Y."/>
            <person name="Hayashi T."/>
            <person name="Kimbara K."/>
        </authorList>
    </citation>
    <scope>NUCLEOTIDE SEQUENCE [LARGE SCALE GENOMIC DNA]</scope>
    <source>
        <strain evidence="2 3">MA-22A</strain>
        <plasmid evidence="3">Plasmid pMaq22A_1p DNA</plasmid>
    </source>
</reference>
<feature type="compositionally biased region" description="Polar residues" evidence="1">
    <location>
        <begin position="122"/>
        <end position="143"/>
    </location>
</feature>
<geneLocation type="plasmid" evidence="3">
    <name>pMaq22A_1p DNA</name>
</geneLocation>
<reference evidence="3" key="2">
    <citation type="submission" date="2015-01" db="EMBL/GenBank/DDBJ databases">
        <title>Complete genome sequence of Methylobacterium aquaticum strain 22A.</title>
        <authorList>
            <person name="Tani A."/>
            <person name="Ogura Y."/>
            <person name="Hayashi T."/>
        </authorList>
    </citation>
    <scope>NUCLEOTIDE SEQUENCE [LARGE SCALE GENOMIC DNA]</scope>
    <source>
        <strain evidence="3">MA-22A</strain>
        <plasmid evidence="3">Plasmid pMaq22A_1p DNA</plasmid>
    </source>
</reference>
<evidence type="ECO:0000256" key="1">
    <source>
        <dbReference type="SAM" id="MobiDB-lite"/>
    </source>
</evidence>
<feature type="region of interest" description="Disordered" evidence="1">
    <location>
        <begin position="85"/>
        <end position="143"/>
    </location>
</feature>
<dbReference type="AlphaFoldDB" id="A0A1Y0Z8W5"/>
<sequence>MLDSHDRLTVSGSVEADRPRNCGYVIRGPRHAAIPECRWSEVGMTVSPTKRAVNRRCAVPRSAIEGAGDHADPSGGQPLASSLLQAARSSDRVPVRPEICENKATGDKPGLGAGRRCRTRVGLQSTTRGSRPRATGSTSTDAA</sequence>
<name>A0A1Y0Z8W5_9HYPH</name>
<dbReference type="Proteomes" id="UP000061432">
    <property type="component" value="Plasmid pMaq22A_1p"/>
</dbReference>
<accession>A0A1Y0Z8W5</accession>
<keyword evidence="2" id="KW-0614">Plasmid</keyword>
<feature type="compositionally biased region" description="Basic and acidic residues" evidence="1">
    <location>
        <begin position="89"/>
        <end position="106"/>
    </location>
</feature>
<gene>
    <name evidence="2" type="ORF">Maq22A_1p38305</name>
</gene>
<proteinExistence type="predicted"/>
<evidence type="ECO:0000313" key="3">
    <source>
        <dbReference type="Proteomes" id="UP000061432"/>
    </source>
</evidence>
<protein>
    <submittedName>
        <fullName evidence="2">Uncharacterized protein</fullName>
    </submittedName>
</protein>